<feature type="transmembrane region" description="Helical" evidence="5">
    <location>
        <begin position="614"/>
        <end position="633"/>
    </location>
</feature>
<keyword evidence="5" id="KW-0813">Transport</keyword>
<dbReference type="PANTHER" id="PTHR42727:SF1">
    <property type="entry name" value="PHOSPHATE TRANSPORT SYSTEM PERMEASE"/>
    <property type="match status" value="1"/>
</dbReference>
<gene>
    <name evidence="8" type="ORF">PCL1606_00910</name>
</gene>
<feature type="compositionally biased region" description="Polar residues" evidence="6">
    <location>
        <begin position="1"/>
        <end position="13"/>
    </location>
</feature>
<dbReference type="GO" id="GO:0005886">
    <property type="term" value="C:plasma membrane"/>
    <property type="evidence" value="ECO:0007669"/>
    <property type="project" value="UniProtKB-SubCell"/>
</dbReference>
<evidence type="ECO:0000256" key="4">
    <source>
        <dbReference type="ARBA" id="ARBA00023136"/>
    </source>
</evidence>
<dbReference type="SUPFAM" id="SSF50998">
    <property type="entry name" value="Quinoprotein alcohol dehydrogenase-like"/>
    <property type="match status" value="1"/>
</dbReference>
<feature type="transmembrane region" description="Helical" evidence="5">
    <location>
        <begin position="565"/>
        <end position="584"/>
    </location>
</feature>
<feature type="transmembrane region" description="Helical" evidence="5">
    <location>
        <begin position="728"/>
        <end position="749"/>
    </location>
</feature>
<dbReference type="Proteomes" id="UP000032748">
    <property type="component" value="Chromosome"/>
</dbReference>
<dbReference type="InterPro" id="IPR035906">
    <property type="entry name" value="MetI-like_sf"/>
</dbReference>
<feature type="transmembrane region" description="Helical" evidence="5">
    <location>
        <begin position="662"/>
        <end position="683"/>
    </location>
</feature>
<feature type="transmembrane region" description="Helical" evidence="5">
    <location>
        <begin position="467"/>
        <end position="489"/>
    </location>
</feature>
<feature type="transmembrane region" description="Helical" evidence="5">
    <location>
        <begin position="43"/>
        <end position="68"/>
    </location>
</feature>
<keyword evidence="2 5" id="KW-0812">Transmembrane</keyword>
<evidence type="ECO:0000256" key="5">
    <source>
        <dbReference type="RuleBase" id="RU363032"/>
    </source>
</evidence>
<feature type="region of interest" description="Disordered" evidence="6">
    <location>
        <begin position="1"/>
        <end position="23"/>
    </location>
</feature>
<evidence type="ECO:0000259" key="7">
    <source>
        <dbReference type="PROSITE" id="PS50928"/>
    </source>
</evidence>
<dbReference type="EMBL" id="CP011110">
    <property type="protein sequence ID" value="AKA21546.1"/>
    <property type="molecule type" value="Genomic_DNA"/>
</dbReference>
<evidence type="ECO:0000256" key="3">
    <source>
        <dbReference type="ARBA" id="ARBA00022989"/>
    </source>
</evidence>
<comment type="similarity">
    <text evidence="5">Belongs to the binding-protein-dependent transport system permease family.</text>
</comment>
<protein>
    <submittedName>
        <fullName evidence="8">Phosphate ABC transporter permease</fullName>
    </submittedName>
</protein>
<keyword evidence="3 5" id="KW-1133">Transmembrane helix</keyword>
<dbReference type="CDD" id="cd06261">
    <property type="entry name" value="TM_PBP2"/>
    <property type="match status" value="1"/>
</dbReference>
<dbReference type="PROSITE" id="PS50928">
    <property type="entry name" value="ABC_TM1"/>
    <property type="match status" value="1"/>
</dbReference>
<name>A0A0D5XR26_9PSED</name>
<comment type="subcellular location">
    <subcellularLocation>
        <location evidence="1 5">Cell membrane</location>
        <topology evidence="1 5">Multi-pass membrane protein</topology>
    </subcellularLocation>
</comment>
<proteinExistence type="inferred from homology"/>
<sequence length="763" mass="84009">MRMNDLANSTMTPTSPPKRIDFNTPELQRKRRIRALKDRLTRWYVLVGGLAVLAAITLIFFFLAYVVMPLFQGADLTAKDPLTPAWMQDAGKPLMFSLEEQNQVGMRVSDKGQALFFDIDNGAELRRVDLPIPAGATVTAIGKDQPGSPLVVVGLSNGQALVFRHTYKVSYPEGKKTISPAVEYPYGETPIVLNEQGGALEHVNLNATDSTLVVAGSSGAQLHVLQLTREENMMTGEVTSEQNRIELPQMTEPVKAMYIDPRQQWLYVINGRAQADVFSLRDKSLNGRYKLLEDANAEVTASTQLVGGISLIIGTSKGGLAQWFMARDTDGELRLKQIRTFQMGTTPIIEITAEERRKGFVALDASGKLGVFHSTAHRTLLVDQVVEGEGLFGLSPRANRVIIEAGGKLQPLVLDNPHPEVSWSALWSKVWYENYDEPKYVWQSTAANTDFEPKLSLSPLTFGTLKAAFYAMLLAAPLAIAAAIYTAYFMAPGMRRKVKPVIELMEAMPTVILGFFAGLFLAPYVEGHLPGIFSLLMLLPIGILVAGFAWSRLPETLRLKVPDGWESAILIPVIILVGWFSLYMSPFMENWFFGGDMRMWISHDLGITYDQRNALVVGLAMGFAVIPNIYSIAEDAVFSVPRGLTLGSLALGATPWQTMTRVVILTASPGIFSALMIGMGRAVGETMIVLMATGNTPVMEMNLFEGLRTLAANVAVEMPESEVGGSHYRVLFLSALVLLLFTFVMNTLAELIRQRLRKKYSSL</sequence>
<dbReference type="GO" id="GO:0055085">
    <property type="term" value="P:transmembrane transport"/>
    <property type="evidence" value="ECO:0007669"/>
    <property type="project" value="InterPro"/>
</dbReference>
<evidence type="ECO:0000256" key="2">
    <source>
        <dbReference type="ARBA" id="ARBA00022692"/>
    </source>
</evidence>
<dbReference type="SUPFAM" id="SSF161098">
    <property type="entry name" value="MetI-like"/>
    <property type="match status" value="1"/>
</dbReference>
<dbReference type="Gene3D" id="1.10.3720.10">
    <property type="entry name" value="MetI-like"/>
    <property type="match status" value="1"/>
</dbReference>
<dbReference type="InterPro" id="IPR000515">
    <property type="entry name" value="MetI-like"/>
</dbReference>
<dbReference type="PATRIC" id="fig|587753.10.peg.88"/>
<accession>A0A0D5XR26</accession>
<feature type="domain" description="ABC transmembrane type-1" evidence="7">
    <location>
        <begin position="461"/>
        <end position="749"/>
    </location>
</feature>
<dbReference type="Pfam" id="PF00528">
    <property type="entry name" value="BPD_transp_1"/>
    <property type="match status" value="1"/>
</dbReference>
<dbReference type="AlphaFoldDB" id="A0A0D5XR26"/>
<feature type="transmembrane region" description="Helical" evidence="5">
    <location>
        <begin position="531"/>
        <end position="553"/>
    </location>
</feature>
<evidence type="ECO:0000256" key="6">
    <source>
        <dbReference type="SAM" id="MobiDB-lite"/>
    </source>
</evidence>
<organism evidence="8 9">
    <name type="scientific">Pseudomonas chlororaphis</name>
    <dbReference type="NCBI Taxonomy" id="587753"/>
    <lineage>
        <taxon>Bacteria</taxon>
        <taxon>Pseudomonadati</taxon>
        <taxon>Pseudomonadota</taxon>
        <taxon>Gammaproteobacteria</taxon>
        <taxon>Pseudomonadales</taxon>
        <taxon>Pseudomonadaceae</taxon>
        <taxon>Pseudomonas</taxon>
    </lineage>
</organism>
<feature type="transmembrane region" description="Helical" evidence="5">
    <location>
        <begin position="501"/>
        <end position="525"/>
    </location>
</feature>
<keyword evidence="4 5" id="KW-0472">Membrane</keyword>
<dbReference type="KEGG" id="pcz:PCL1606_00910"/>
<evidence type="ECO:0000256" key="1">
    <source>
        <dbReference type="ARBA" id="ARBA00004651"/>
    </source>
</evidence>
<dbReference type="InterPro" id="IPR011047">
    <property type="entry name" value="Quinoprotein_ADH-like_sf"/>
</dbReference>
<evidence type="ECO:0000313" key="8">
    <source>
        <dbReference type="EMBL" id="AKA21546.1"/>
    </source>
</evidence>
<dbReference type="PANTHER" id="PTHR42727">
    <property type="entry name" value="PHOSPHATE TRANSPORT SYSTEM PERMEASE PROTEIN"/>
    <property type="match status" value="1"/>
</dbReference>
<evidence type="ECO:0000313" key="9">
    <source>
        <dbReference type="Proteomes" id="UP000032748"/>
    </source>
</evidence>
<reference evidence="8 9" key="1">
    <citation type="journal article" date="2015" name="Mol. Plant Microbe Interact.">
        <title>Comparative Genomic Analysis of Pseudomonas chlororaphis PCL1606 Reveals New Insight into Antifungal Compounds Involved in Biocontrol.</title>
        <authorList>
            <person name="Calderon C.E."/>
            <person name="Ramos C."/>
            <person name="de Vicente A."/>
            <person name="Cazorla F.M."/>
        </authorList>
    </citation>
    <scope>NUCLEOTIDE SEQUENCE [LARGE SCALE GENOMIC DNA]</scope>
    <source>
        <strain evidence="8 9">PCL1606</strain>
    </source>
</reference>